<dbReference type="Proteomes" id="UP000177579">
    <property type="component" value="Unassembled WGS sequence"/>
</dbReference>
<organism evidence="1 2">
    <name type="scientific">Candidatus Falkowbacteria bacterium RIFOXYD2_FULL_34_120</name>
    <dbReference type="NCBI Taxonomy" id="1798007"/>
    <lineage>
        <taxon>Bacteria</taxon>
        <taxon>Candidatus Falkowiibacteriota</taxon>
    </lineage>
</organism>
<dbReference type="AlphaFoldDB" id="A0A1F5TR16"/>
<sequence length="73" mass="8435">MKEDLEKLREEMMTKSEKNEILSSIDGLTKLIKDGQDEKAANQAAHDRIQNDVNEVRKYVKMDIKNSVLRDGE</sequence>
<accession>A0A1F5TR16</accession>
<protein>
    <submittedName>
        <fullName evidence="1">Uncharacterized protein</fullName>
    </submittedName>
</protein>
<comment type="caution">
    <text evidence="1">The sequence shown here is derived from an EMBL/GenBank/DDBJ whole genome shotgun (WGS) entry which is preliminary data.</text>
</comment>
<reference evidence="1 2" key="1">
    <citation type="journal article" date="2016" name="Nat. Commun.">
        <title>Thousands of microbial genomes shed light on interconnected biogeochemical processes in an aquifer system.</title>
        <authorList>
            <person name="Anantharaman K."/>
            <person name="Brown C.T."/>
            <person name="Hug L.A."/>
            <person name="Sharon I."/>
            <person name="Castelle C.J."/>
            <person name="Probst A.J."/>
            <person name="Thomas B.C."/>
            <person name="Singh A."/>
            <person name="Wilkins M.J."/>
            <person name="Karaoz U."/>
            <person name="Brodie E.L."/>
            <person name="Williams K.H."/>
            <person name="Hubbard S.S."/>
            <person name="Banfield J.F."/>
        </authorList>
    </citation>
    <scope>NUCLEOTIDE SEQUENCE [LARGE SCALE GENOMIC DNA]</scope>
</reference>
<gene>
    <name evidence="1" type="ORF">A2531_02105</name>
</gene>
<proteinExistence type="predicted"/>
<evidence type="ECO:0000313" key="1">
    <source>
        <dbReference type="EMBL" id="OGF41462.1"/>
    </source>
</evidence>
<evidence type="ECO:0000313" key="2">
    <source>
        <dbReference type="Proteomes" id="UP000177579"/>
    </source>
</evidence>
<dbReference type="EMBL" id="MFGO01000008">
    <property type="protein sequence ID" value="OGF41462.1"/>
    <property type="molecule type" value="Genomic_DNA"/>
</dbReference>
<name>A0A1F5TR16_9BACT</name>